<evidence type="ECO:0000313" key="2">
    <source>
        <dbReference type="EMBL" id="KAF4036945.1"/>
    </source>
</evidence>
<sequence>MTQQLLEDFGAICSSDSVFCLYTGLIERLETTNEALTASDVSKSSNLTALDLELAIVDVLRLLIDATMLERSHRSISAVYDSPCAPRARGSTTTGQIRARTARSSRRISVEL</sequence>
<feature type="region of interest" description="Disordered" evidence="1">
    <location>
        <begin position="87"/>
        <end position="112"/>
    </location>
</feature>
<name>A0A833T0U6_PHYIN</name>
<dbReference type="Proteomes" id="UP000602510">
    <property type="component" value="Unassembled WGS sequence"/>
</dbReference>
<organism evidence="2 4">
    <name type="scientific">Phytophthora infestans</name>
    <name type="common">Potato late blight agent</name>
    <name type="synonym">Botrytis infestans</name>
    <dbReference type="NCBI Taxonomy" id="4787"/>
    <lineage>
        <taxon>Eukaryota</taxon>
        <taxon>Sar</taxon>
        <taxon>Stramenopiles</taxon>
        <taxon>Oomycota</taxon>
        <taxon>Peronosporomycetes</taxon>
        <taxon>Peronosporales</taxon>
        <taxon>Peronosporaceae</taxon>
        <taxon>Phytophthora</taxon>
    </lineage>
</organism>
<proteinExistence type="predicted"/>
<evidence type="ECO:0000313" key="3">
    <source>
        <dbReference type="EMBL" id="KAF4128334.1"/>
    </source>
</evidence>
<accession>A0A833T0U6</accession>
<evidence type="ECO:0000256" key="1">
    <source>
        <dbReference type="SAM" id="MobiDB-lite"/>
    </source>
</evidence>
<gene>
    <name evidence="2" type="ORF">GN244_ATG11039</name>
    <name evidence="3" type="ORF">GN958_ATG22412</name>
</gene>
<dbReference type="AlphaFoldDB" id="A0A833T0U6"/>
<reference evidence="2" key="1">
    <citation type="submission" date="2020-04" db="EMBL/GenBank/DDBJ databases">
        <title>Hybrid Assembly of Korean Phytophthora infestans isolates.</title>
        <authorList>
            <person name="Prokchorchik M."/>
            <person name="Lee Y."/>
            <person name="Seo J."/>
            <person name="Cho J.-H."/>
            <person name="Park Y.-E."/>
            <person name="Jang D.-C."/>
            <person name="Im J.-S."/>
            <person name="Choi J.-G."/>
            <person name="Park H.-J."/>
            <person name="Lee G.-B."/>
            <person name="Lee Y.-G."/>
            <person name="Hong S.-Y."/>
            <person name="Cho K."/>
            <person name="Sohn K.H."/>
        </authorList>
    </citation>
    <scope>NUCLEOTIDE SEQUENCE</scope>
    <source>
        <strain evidence="2">KR_1_A1</strain>
        <strain evidence="3">KR_2_A2</strain>
    </source>
</reference>
<protein>
    <submittedName>
        <fullName evidence="2">Uncharacterized protein</fullName>
    </submittedName>
</protein>
<dbReference type="EMBL" id="WSZM01000257">
    <property type="protein sequence ID" value="KAF4036945.1"/>
    <property type="molecule type" value="Genomic_DNA"/>
</dbReference>
<keyword evidence="4" id="KW-1185">Reference proteome</keyword>
<evidence type="ECO:0000313" key="4">
    <source>
        <dbReference type="Proteomes" id="UP000602510"/>
    </source>
</evidence>
<dbReference type="EMBL" id="JAACNO010003127">
    <property type="protein sequence ID" value="KAF4128334.1"/>
    <property type="molecule type" value="Genomic_DNA"/>
</dbReference>
<comment type="caution">
    <text evidence="2">The sequence shown here is derived from an EMBL/GenBank/DDBJ whole genome shotgun (WGS) entry which is preliminary data.</text>
</comment>
<dbReference type="Proteomes" id="UP000704712">
    <property type="component" value="Unassembled WGS sequence"/>
</dbReference>